<dbReference type="GO" id="GO:0016301">
    <property type="term" value="F:kinase activity"/>
    <property type="evidence" value="ECO:0007669"/>
    <property type="project" value="UniProtKB-KW"/>
</dbReference>
<dbReference type="Gene3D" id="3.30.565.10">
    <property type="entry name" value="Histidine kinase-like ATPase, C-terminal domain"/>
    <property type="match status" value="1"/>
</dbReference>
<dbReference type="InterPro" id="IPR004358">
    <property type="entry name" value="Sig_transdc_His_kin-like_C"/>
</dbReference>
<dbReference type="PANTHER" id="PTHR44936">
    <property type="entry name" value="SENSOR PROTEIN CREC"/>
    <property type="match status" value="1"/>
</dbReference>
<keyword evidence="5 8" id="KW-0418">Kinase</keyword>
<evidence type="ECO:0000256" key="1">
    <source>
        <dbReference type="ARBA" id="ARBA00000085"/>
    </source>
</evidence>
<keyword evidence="4" id="KW-0547">Nucleotide-binding</keyword>
<dbReference type="InterPro" id="IPR003594">
    <property type="entry name" value="HATPase_dom"/>
</dbReference>
<evidence type="ECO:0000259" key="7">
    <source>
        <dbReference type="PROSITE" id="PS50109"/>
    </source>
</evidence>
<dbReference type="PROSITE" id="PS50109">
    <property type="entry name" value="HIS_KIN"/>
    <property type="match status" value="1"/>
</dbReference>
<dbReference type="PRINTS" id="PR00344">
    <property type="entry name" value="BCTRLSENSOR"/>
</dbReference>
<evidence type="ECO:0000256" key="2">
    <source>
        <dbReference type="ARBA" id="ARBA00012438"/>
    </source>
</evidence>
<evidence type="ECO:0000256" key="4">
    <source>
        <dbReference type="ARBA" id="ARBA00022741"/>
    </source>
</evidence>
<dbReference type="SUPFAM" id="SSF55874">
    <property type="entry name" value="ATPase domain of HSP90 chaperone/DNA topoisomerase II/histidine kinase"/>
    <property type="match status" value="1"/>
</dbReference>
<reference evidence="8 9" key="1">
    <citation type="journal article" date="2024" name="Appl. Environ. Microbiol.">
        <title>Pontiella agarivorans sp. nov., a novel marine anaerobic bacterium capable of degrading macroalgal polysaccharides and fixing nitrogen.</title>
        <authorList>
            <person name="Liu N."/>
            <person name="Kivenson V."/>
            <person name="Peng X."/>
            <person name="Cui Z."/>
            <person name="Lankiewicz T.S."/>
            <person name="Gosselin K.M."/>
            <person name="English C.J."/>
            <person name="Blair E.M."/>
            <person name="O'Malley M.A."/>
            <person name="Valentine D.L."/>
        </authorList>
    </citation>
    <scope>NUCLEOTIDE SEQUENCE [LARGE SCALE GENOMIC DNA]</scope>
    <source>
        <strain evidence="8 9">NLcol2</strain>
    </source>
</reference>
<dbReference type="PANTHER" id="PTHR44936:SF10">
    <property type="entry name" value="SENSOR PROTEIN RSTB"/>
    <property type="match status" value="1"/>
</dbReference>
<evidence type="ECO:0000313" key="9">
    <source>
        <dbReference type="Proteomes" id="UP001290861"/>
    </source>
</evidence>
<keyword evidence="6" id="KW-0067">ATP-binding</keyword>
<evidence type="ECO:0000313" key="8">
    <source>
        <dbReference type="EMBL" id="MDZ8117260.1"/>
    </source>
</evidence>
<comment type="caution">
    <text evidence="8">The sequence shown here is derived from an EMBL/GenBank/DDBJ whole genome shotgun (WGS) entry which is preliminary data.</text>
</comment>
<keyword evidence="9" id="KW-1185">Reference proteome</keyword>
<name>A0ABU5MST0_9BACT</name>
<dbReference type="InterPro" id="IPR036890">
    <property type="entry name" value="HATPase_C_sf"/>
</dbReference>
<dbReference type="EMBL" id="JARVCO010000002">
    <property type="protein sequence ID" value="MDZ8117260.1"/>
    <property type="molecule type" value="Genomic_DNA"/>
</dbReference>
<keyword evidence="3" id="KW-0808">Transferase</keyword>
<dbReference type="SMART" id="SM00387">
    <property type="entry name" value="HATPase_c"/>
    <property type="match status" value="1"/>
</dbReference>
<dbReference type="EC" id="2.7.13.3" evidence="2"/>
<feature type="domain" description="Histidine kinase" evidence="7">
    <location>
        <begin position="14"/>
        <end position="217"/>
    </location>
</feature>
<proteinExistence type="predicted"/>
<sequence length="218" mass="24575">MILDADGTGRMVRLLRHRLLNVVSGLKSANSLLASELDDRLTAREREYFPLMDKEYDKISDIVGRIEALFGILPKSEFVPLQDALSMVVTNLRETFPMAEIRLDIVCKDSEQLVCKTTIETVLHEAVGNAYEISRKPVKIVICDVDDRLSIRVLDQGEVLSTEVQDMAFEPFYSTRSRHLGVGLSIVKRLVEHRSGTVSIGVENDENVVEFILPRMSL</sequence>
<comment type="catalytic activity">
    <reaction evidence="1">
        <text>ATP + protein L-histidine = ADP + protein N-phospho-L-histidine.</text>
        <dbReference type="EC" id="2.7.13.3"/>
    </reaction>
</comment>
<dbReference type="Pfam" id="PF02518">
    <property type="entry name" value="HATPase_c"/>
    <property type="match status" value="1"/>
</dbReference>
<gene>
    <name evidence="8" type="ORF">P9H32_01365</name>
</gene>
<protein>
    <recommendedName>
        <fullName evidence="2">histidine kinase</fullName>
        <ecNumber evidence="2">2.7.13.3</ecNumber>
    </recommendedName>
</protein>
<evidence type="ECO:0000256" key="6">
    <source>
        <dbReference type="ARBA" id="ARBA00022840"/>
    </source>
</evidence>
<dbReference type="RefSeq" id="WP_322607062.1">
    <property type="nucleotide sequence ID" value="NZ_JARVCO010000002.1"/>
</dbReference>
<dbReference type="InterPro" id="IPR050980">
    <property type="entry name" value="2C_sensor_his_kinase"/>
</dbReference>
<evidence type="ECO:0000256" key="5">
    <source>
        <dbReference type="ARBA" id="ARBA00022777"/>
    </source>
</evidence>
<organism evidence="8 9">
    <name type="scientific">Pontiella agarivorans</name>
    <dbReference type="NCBI Taxonomy" id="3038953"/>
    <lineage>
        <taxon>Bacteria</taxon>
        <taxon>Pseudomonadati</taxon>
        <taxon>Kiritimatiellota</taxon>
        <taxon>Kiritimatiellia</taxon>
        <taxon>Kiritimatiellales</taxon>
        <taxon>Pontiellaceae</taxon>
        <taxon>Pontiella</taxon>
    </lineage>
</organism>
<dbReference type="Proteomes" id="UP001290861">
    <property type="component" value="Unassembled WGS sequence"/>
</dbReference>
<evidence type="ECO:0000256" key="3">
    <source>
        <dbReference type="ARBA" id="ARBA00022679"/>
    </source>
</evidence>
<dbReference type="InterPro" id="IPR005467">
    <property type="entry name" value="His_kinase_dom"/>
</dbReference>
<accession>A0ABU5MST0</accession>